<dbReference type="PANTHER" id="PTHR30036">
    <property type="entry name" value="D-XYLOSE-BINDING PERIPLASMIC PROTEIN"/>
    <property type="match status" value="1"/>
</dbReference>
<dbReference type="STRING" id="225345.CLCHR_40950"/>
<dbReference type="EMBL" id="QXDJ01000001">
    <property type="protein sequence ID" value="RII35888.1"/>
    <property type="molecule type" value="Genomic_DNA"/>
</dbReference>
<dbReference type="RefSeq" id="WP_079441732.1">
    <property type="nucleotide sequence ID" value="NZ_MZGT01000077.1"/>
</dbReference>
<keyword evidence="6" id="KW-0574">Periplasm</keyword>
<dbReference type="InterPro" id="IPR050555">
    <property type="entry name" value="Bact_Solute-Bind_Prot2"/>
</dbReference>
<evidence type="ECO:0000256" key="1">
    <source>
        <dbReference type="ARBA" id="ARBA00004196"/>
    </source>
</evidence>
<keyword evidence="13" id="KW-1185">Reference proteome</keyword>
<dbReference type="Proteomes" id="UP000191056">
    <property type="component" value="Unassembled WGS sequence"/>
</dbReference>
<keyword evidence="7" id="KW-0106">Calcium</keyword>
<evidence type="ECO:0000256" key="5">
    <source>
        <dbReference type="ARBA" id="ARBA00022729"/>
    </source>
</evidence>
<reference evidence="11 13" key="1">
    <citation type="submission" date="2017-03" db="EMBL/GenBank/DDBJ databases">
        <title>Genome sequence of Clostridium chromiireducens DSM 23318.</title>
        <authorList>
            <person name="Poehlein A."/>
            <person name="Daniel R."/>
        </authorList>
    </citation>
    <scope>NUCLEOTIDE SEQUENCE [LARGE SCALE GENOMIC DNA]</scope>
    <source>
        <strain evidence="11 13">DSM 23318</strain>
    </source>
</reference>
<evidence type="ECO:0000313" key="12">
    <source>
        <dbReference type="EMBL" id="RII35888.1"/>
    </source>
</evidence>
<dbReference type="CDD" id="cd01539">
    <property type="entry name" value="PBP1_GGBP"/>
    <property type="match status" value="1"/>
</dbReference>
<keyword evidence="2" id="KW-0813">Transport</keyword>
<dbReference type="Gene3D" id="3.40.50.2300">
    <property type="match status" value="2"/>
</dbReference>
<keyword evidence="5" id="KW-0732">Signal</keyword>
<sequence>MKTLKKNLTLIIILILLLITFIGSTKNSICTSAQNVPGRTIRVVVLLSSFNDDYISIVQQNLKKIQDENKGTIDFIFFDGKGDQDIQNETMSSIFETDFDLLLANLVDISANNVDSLINKVKQKNIPVILFNISPLSTESIKSYPKALVIATNAAQSGILQGKILVNDWNNNKASIDKNKDNILQYVMIKNRNNNTLTNARTQYSISALNEAGIKTREVAIVNSTGSKDSTKNDFEQIFLRYSNQIESIIANDDTMAIGAIEALQKYGYNLGDPSKTIPVVGANAIPGAKDLIKRGIMLGTVVQDAPAMAEALYKIGVNLVNNNNPLANTNYTFNDTGVVIEMPYYEYSSK</sequence>
<gene>
    <name evidence="11" type="primary">mglB_23</name>
    <name evidence="11" type="ORF">CLCHR_40950</name>
    <name evidence="12" type="ORF">D2A34_00520</name>
</gene>
<keyword evidence="4" id="KW-0479">Metal-binding</keyword>
<evidence type="ECO:0000256" key="2">
    <source>
        <dbReference type="ARBA" id="ARBA00022448"/>
    </source>
</evidence>
<feature type="domain" description="Periplasmic binding protein" evidence="10">
    <location>
        <begin position="43"/>
        <end position="323"/>
    </location>
</feature>
<dbReference type="GO" id="GO:0030246">
    <property type="term" value="F:carbohydrate binding"/>
    <property type="evidence" value="ECO:0007669"/>
    <property type="project" value="InterPro"/>
</dbReference>
<dbReference type="SUPFAM" id="SSF53822">
    <property type="entry name" value="Periplasmic binding protein-like I"/>
    <property type="match status" value="1"/>
</dbReference>
<reference evidence="12 14" key="2">
    <citation type="submission" date="2018-08" db="EMBL/GenBank/DDBJ databases">
        <title>Genome of Clostridium chromiireducens C1, DSM12136.</title>
        <authorList>
            <person name="Xing M."/>
            <person name="Wei Y."/>
            <person name="Ang E.L."/>
            <person name="Zhao H."/>
            <person name="Zhang Y."/>
        </authorList>
    </citation>
    <scope>NUCLEOTIDE SEQUENCE [LARGE SCALE GENOMIC DNA]</scope>
    <source>
        <strain evidence="12 14">C1</strain>
    </source>
</reference>
<dbReference type="PANTHER" id="PTHR30036:SF2">
    <property type="entry name" value="D-GALACTOSE_METHYL-GALACTOSIDE BINDING PERIPLASMIC PROTEIN MGLB"/>
    <property type="match status" value="1"/>
</dbReference>
<dbReference type="InterPro" id="IPR028082">
    <property type="entry name" value="Peripla_BP_I"/>
</dbReference>
<protein>
    <recommendedName>
        <fullName evidence="9">D-galactose/methyl-galactoside binding periplasmic protein MglB</fullName>
    </recommendedName>
</protein>
<evidence type="ECO:0000313" key="11">
    <source>
        <dbReference type="EMBL" id="OPJ58077.1"/>
    </source>
</evidence>
<name>A0A1V4IEX2_9CLOT</name>
<dbReference type="InterPro" id="IPR044085">
    <property type="entry name" value="MglB-like_PBP1"/>
</dbReference>
<evidence type="ECO:0000313" key="13">
    <source>
        <dbReference type="Proteomes" id="UP000191056"/>
    </source>
</evidence>
<dbReference type="Proteomes" id="UP000265930">
    <property type="component" value="Unassembled WGS sequence"/>
</dbReference>
<evidence type="ECO:0000313" key="14">
    <source>
        <dbReference type="Proteomes" id="UP000265930"/>
    </source>
</evidence>
<accession>A0A1V4IEX2</accession>
<keyword evidence="3" id="KW-0762">Sugar transport</keyword>
<evidence type="ECO:0000256" key="3">
    <source>
        <dbReference type="ARBA" id="ARBA00022597"/>
    </source>
</evidence>
<evidence type="ECO:0000256" key="4">
    <source>
        <dbReference type="ARBA" id="ARBA00022723"/>
    </source>
</evidence>
<evidence type="ECO:0000259" key="10">
    <source>
        <dbReference type="Pfam" id="PF13407"/>
    </source>
</evidence>
<dbReference type="EMBL" id="MZGT01000077">
    <property type="protein sequence ID" value="OPJ58077.1"/>
    <property type="molecule type" value="Genomic_DNA"/>
</dbReference>
<dbReference type="Pfam" id="PF13407">
    <property type="entry name" value="Peripla_BP_4"/>
    <property type="match status" value="1"/>
</dbReference>
<evidence type="ECO:0000256" key="8">
    <source>
        <dbReference type="ARBA" id="ARBA00034323"/>
    </source>
</evidence>
<evidence type="ECO:0000256" key="9">
    <source>
        <dbReference type="ARBA" id="ARBA00034344"/>
    </source>
</evidence>
<dbReference type="InterPro" id="IPR025997">
    <property type="entry name" value="SBP_2_dom"/>
</dbReference>
<comment type="caution">
    <text evidence="11">The sequence shown here is derived from an EMBL/GenBank/DDBJ whole genome shotgun (WGS) entry which is preliminary data.</text>
</comment>
<organism evidence="11 13">
    <name type="scientific">Clostridium chromiireducens</name>
    <dbReference type="NCBI Taxonomy" id="225345"/>
    <lineage>
        <taxon>Bacteria</taxon>
        <taxon>Bacillati</taxon>
        <taxon>Bacillota</taxon>
        <taxon>Clostridia</taxon>
        <taxon>Eubacteriales</taxon>
        <taxon>Clostridiaceae</taxon>
        <taxon>Clostridium</taxon>
    </lineage>
</organism>
<evidence type="ECO:0000256" key="7">
    <source>
        <dbReference type="ARBA" id="ARBA00022837"/>
    </source>
</evidence>
<evidence type="ECO:0000256" key="6">
    <source>
        <dbReference type="ARBA" id="ARBA00022764"/>
    </source>
</evidence>
<proteinExistence type="predicted"/>
<comment type="subcellular location">
    <subcellularLocation>
        <location evidence="1">Cell envelope</location>
    </subcellularLocation>
</comment>
<comment type="subunit">
    <text evidence="8">The ABC transporter complex is composed of one ATP-binding protein (MglA), two transmembrane proteins (MglC) and a solute-binding protein (MglB).</text>
</comment>
<dbReference type="AlphaFoldDB" id="A0A1V4IEX2"/>
<dbReference type="GO" id="GO:0046872">
    <property type="term" value="F:metal ion binding"/>
    <property type="evidence" value="ECO:0007669"/>
    <property type="project" value="UniProtKB-KW"/>
</dbReference>
<dbReference type="OrthoDB" id="1889067at2"/>
<dbReference type="GO" id="GO:0030288">
    <property type="term" value="C:outer membrane-bounded periplasmic space"/>
    <property type="evidence" value="ECO:0007669"/>
    <property type="project" value="TreeGrafter"/>
</dbReference>